<dbReference type="PANTHER" id="PTHR48013">
    <property type="entry name" value="DUAL SPECIFICITY MITOGEN-ACTIVATED PROTEIN KINASE KINASE 5-RELATED"/>
    <property type="match status" value="1"/>
</dbReference>
<dbReference type="GeneID" id="20194895"/>
<proteinExistence type="inferred from homology"/>
<dbReference type="SUPFAM" id="SSF56112">
    <property type="entry name" value="Protein kinase-like (PK-like)"/>
    <property type="match status" value="1"/>
</dbReference>
<comment type="catalytic activity">
    <reaction evidence="8">
        <text>L-threonyl-[protein] + ATP = O-phospho-L-threonyl-[protein] + ADP + H(+)</text>
        <dbReference type="Rhea" id="RHEA:46608"/>
        <dbReference type="Rhea" id="RHEA-COMP:11060"/>
        <dbReference type="Rhea" id="RHEA-COMP:11605"/>
        <dbReference type="ChEBI" id="CHEBI:15378"/>
        <dbReference type="ChEBI" id="CHEBI:30013"/>
        <dbReference type="ChEBI" id="CHEBI:30616"/>
        <dbReference type="ChEBI" id="CHEBI:61977"/>
        <dbReference type="ChEBI" id="CHEBI:456216"/>
        <dbReference type="EC" id="2.7.12.2"/>
    </reaction>
</comment>
<dbReference type="SMART" id="SM00220">
    <property type="entry name" value="S_TKc"/>
    <property type="match status" value="1"/>
</dbReference>
<comment type="catalytic activity">
    <reaction evidence="9">
        <text>L-tyrosyl-[protein] + ATP = O-phospho-L-tyrosyl-[protein] + ADP + H(+)</text>
        <dbReference type="Rhea" id="RHEA:10596"/>
        <dbReference type="Rhea" id="RHEA-COMP:10136"/>
        <dbReference type="Rhea" id="RHEA-COMP:20101"/>
        <dbReference type="ChEBI" id="CHEBI:15378"/>
        <dbReference type="ChEBI" id="CHEBI:30616"/>
        <dbReference type="ChEBI" id="CHEBI:46858"/>
        <dbReference type="ChEBI" id="CHEBI:61978"/>
        <dbReference type="ChEBI" id="CHEBI:456216"/>
        <dbReference type="EC" id="2.7.12.2"/>
    </reaction>
</comment>
<dbReference type="EC" id="2.7.12.2" evidence="6"/>
<keyword evidence="3" id="KW-0418">Kinase</keyword>
<dbReference type="OrthoDB" id="10252354at2759"/>
<dbReference type="Pfam" id="PF00069">
    <property type="entry name" value="Pkinase"/>
    <property type="match status" value="1"/>
</dbReference>
<dbReference type="EnsemblMetazoa" id="HelroT107285">
    <property type="protein sequence ID" value="HelroP107285"/>
    <property type="gene ID" value="HelroG107285"/>
</dbReference>
<keyword evidence="4" id="KW-0067">ATP-binding</keyword>
<comment type="catalytic activity">
    <reaction evidence="7">
        <text>L-seryl-[protein] + ATP = O-phospho-L-seryl-[protein] + ADP + H(+)</text>
        <dbReference type="Rhea" id="RHEA:17989"/>
        <dbReference type="Rhea" id="RHEA-COMP:9863"/>
        <dbReference type="Rhea" id="RHEA-COMP:11604"/>
        <dbReference type="ChEBI" id="CHEBI:15378"/>
        <dbReference type="ChEBI" id="CHEBI:29999"/>
        <dbReference type="ChEBI" id="CHEBI:30616"/>
        <dbReference type="ChEBI" id="CHEBI:83421"/>
        <dbReference type="ChEBI" id="CHEBI:456216"/>
        <dbReference type="EC" id="2.7.12.2"/>
    </reaction>
</comment>
<evidence type="ECO:0000313" key="11">
    <source>
        <dbReference type="EMBL" id="ESN96035.1"/>
    </source>
</evidence>
<dbReference type="RefSeq" id="XP_009025295.1">
    <property type="nucleotide sequence ID" value="XM_009027047.1"/>
</dbReference>
<gene>
    <name evidence="12" type="primary">20194895</name>
    <name evidence="11" type="ORF">HELRODRAFT_107285</name>
</gene>
<reference evidence="13" key="1">
    <citation type="submission" date="2012-12" db="EMBL/GenBank/DDBJ databases">
        <authorList>
            <person name="Hellsten U."/>
            <person name="Grimwood J."/>
            <person name="Chapman J.A."/>
            <person name="Shapiro H."/>
            <person name="Aerts A."/>
            <person name="Otillar R.P."/>
            <person name="Terry A.Y."/>
            <person name="Boore J.L."/>
            <person name="Simakov O."/>
            <person name="Marletaz F."/>
            <person name="Cho S.-J."/>
            <person name="Edsinger-Gonzales E."/>
            <person name="Havlak P."/>
            <person name="Kuo D.-H."/>
            <person name="Larsson T."/>
            <person name="Lv J."/>
            <person name="Arendt D."/>
            <person name="Savage R."/>
            <person name="Osoegawa K."/>
            <person name="de Jong P."/>
            <person name="Lindberg D.R."/>
            <person name="Seaver E.C."/>
            <person name="Weisblat D.A."/>
            <person name="Putnam N.H."/>
            <person name="Grigoriev I.V."/>
            <person name="Rokhsar D.S."/>
        </authorList>
    </citation>
    <scope>NUCLEOTIDE SEQUENCE</scope>
</reference>
<evidence type="ECO:0000313" key="13">
    <source>
        <dbReference type="Proteomes" id="UP000015101"/>
    </source>
</evidence>
<dbReference type="PANTHER" id="PTHR48013:SF9">
    <property type="entry name" value="DUAL SPECIFICITY MITOGEN-ACTIVATED PROTEIN KINASE KINASE 5"/>
    <property type="match status" value="1"/>
</dbReference>
<dbReference type="Gene3D" id="3.30.200.20">
    <property type="entry name" value="Phosphorylase Kinase, domain 1"/>
    <property type="match status" value="1"/>
</dbReference>
<dbReference type="HOGENOM" id="CLU_000288_2_0_1"/>
<feature type="domain" description="Protein kinase" evidence="10">
    <location>
        <begin position="165"/>
        <end position="409"/>
    </location>
</feature>
<evidence type="ECO:0000256" key="4">
    <source>
        <dbReference type="ARBA" id="ARBA00022840"/>
    </source>
</evidence>
<dbReference type="InParanoid" id="T1EE93"/>
<keyword evidence="2" id="KW-0547">Nucleotide-binding</keyword>
<protein>
    <recommendedName>
        <fullName evidence="6">mitogen-activated protein kinase kinase</fullName>
        <ecNumber evidence="6">2.7.12.2</ecNumber>
    </recommendedName>
</protein>
<evidence type="ECO:0000256" key="3">
    <source>
        <dbReference type="ARBA" id="ARBA00022777"/>
    </source>
</evidence>
<organism evidence="12 13">
    <name type="scientific">Helobdella robusta</name>
    <name type="common">Californian leech</name>
    <dbReference type="NCBI Taxonomy" id="6412"/>
    <lineage>
        <taxon>Eukaryota</taxon>
        <taxon>Metazoa</taxon>
        <taxon>Spiralia</taxon>
        <taxon>Lophotrochozoa</taxon>
        <taxon>Annelida</taxon>
        <taxon>Clitellata</taxon>
        <taxon>Hirudinea</taxon>
        <taxon>Rhynchobdellida</taxon>
        <taxon>Glossiphoniidae</taxon>
        <taxon>Helobdella</taxon>
    </lineage>
</organism>
<comment type="similarity">
    <text evidence="5">Belongs to the protein kinase superfamily. STE Ser/Thr protein kinase family. MAP kinase kinase subfamily.</text>
</comment>
<dbReference type="PROSITE" id="PS50011">
    <property type="entry name" value="PROTEIN_KINASE_DOM"/>
    <property type="match status" value="1"/>
</dbReference>
<dbReference type="InterPro" id="IPR008271">
    <property type="entry name" value="Ser/Thr_kinase_AS"/>
</dbReference>
<evidence type="ECO:0000256" key="1">
    <source>
        <dbReference type="ARBA" id="ARBA00022679"/>
    </source>
</evidence>
<keyword evidence="13" id="KW-1185">Reference proteome</keyword>
<dbReference type="STRING" id="6412.T1EE93"/>
<evidence type="ECO:0000256" key="8">
    <source>
        <dbReference type="ARBA" id="ARBA00049299"/>
    </source>
</evidence>
<dbReference type="EMBL" id="KB097495">
    <property type="protein sequence ID" value="ESN96035.1"/>
    <property type="molecule type" value="Genomic_DNA"/>
</dbReference>
<name>T1EE93_HELRO</name>
<dbReference type="AlphaFoldDB" id="T1EE93"/>
<evidence type="ECO:0000256" key="9">
    <source>
        <dbReference type="ARBA" id="ARBA00051693"/>
    </source>
</evidence>
<evidence type="ECO:0000256" key="7">
    <source>
        <dbReference type="ARBA" id="ARBA00049014"/>
    </source>
</evidence>
<dbReference type="GO" id="GO:0005524">
    <property type="term" value="F:ATP binding"/>
    <property type="evidence" value="ECO:0007669"/>
    <property type="project" value="UniProtKB-KW"/>
</dbReference>
<dbReference type="Gene3D" id="3.10.20.90">
    <property type="entry name" value="Phosphatidylinositol 3-kinase Catalytic Subunit, Chain A, domain 1"/>
    <property type="match status" value="1"/>
</dbReference>
<dbReference type="SUPFAM" id="SSF54277">
    <property type="entry name" value="CAD &amp; PB1 domains"/>
    <property type="match status" value="1"/>
</dbReference>
<evidence type="ECO:0000256" key="2">
    <source>
        <dbReference type="ARBA" id="ARBA00022741"/>
    </source>
</evidence>
<reference evidence="12" key="3">
    <citation type="submission" date="2015-06" db="UniProtKB">
        <authorList>
            <consortium name="EnsemblMetazoa"/>
        </authorList>
    </citation>
    <scope>IDENTIFICATION</scope>
</reference>
<dbReference type="InterPro" id="IPR011009">
    <property type="entry name" value="Kinase-like_dom_sf"/>
</dbReference>
<evidence type="ECO:0000256" key="6">
    <source>
        <dbReference type="ARBA" id="ARBA00038999"/>
    </source>
</evidence>
<sequence length="442" mass="49837">MENILPLTIKIMHSSHNMKKQEPTPGASSSPQFTEWKISDFEELTFESCLNRIRTVLGNNNATAFDYHDEDDDLITVRGDDELLAMLSGYCCMLMSRYDGDGRRFPLTLYPKICKQAVKKAKLAKLKVDLKDDEIDEPMEIEGSKKKSGNIEEILASGKVRDSDFDFITILGSGSCGAVYKAKHKTTGELAAVKVIPLDISREVQHQIISELDILHQCKSPVIISFFGAHFNDNKISMYTEYMDGGSLDMYMHIPESILGPISVSVVTGLQYLWSLKILHRDVKPSNILVNTAGSVKLCDFGISVQLIDSIAKSFIGTNAYMAPERIQGHDYSIHSEVWSVGVSLFELSSGHFPYKNSLNLWRSIVDDDPPQLDKSSFSEQFVDFVSKCMQKVPLMRPAPESLMQHPFIQMYVNTSPSLVAEWVVEQQRLIKLQQQHKQQQQ</sequence>
<dbReference type="EMBL" id="AMQM01001286">
    <property type="status" value="NOT_ANNOTATED_CDS"/>
    <property type="molecule type" value="Genomic_DNA"/>
</dbReference>
<dbReference type="KEGG" id="hro:HELRODRAFT_107285"/>
<keyword evidence="1" id="KW-0808">Transferase</keyword>
<dbReference type="GO" id="GO:0004672">
    <property type="term" value="F:protein kinase activity"/>
    <property type="evidence" value="ECO:0000318"/>
    <property type="project" value="GO_Central"/>
</dbReference>
<accession>T1EE93</accession>
<dbReference type="OMA" id="ANDCTQV"/>
<dbReference type="Proteomes" id="UP000015101">
    <property type="component" value="Unassembled WGS sequence"/>
</dbReference>
<dbReference type="InterPro" id="IPR000719">
    <property type="entry name" value="Prot_kinase_dom"/>
</dbReference>
<dbReference type="GO" id="GO:0004708">
    <property type="term" value="F:MAP kinase kinase activity"/>
    <property type="evidence" value="ECO:0007669"/>
    <property type="project" value="UniProtKB-EC"/>
</dbReference>
<evidence type="ECO:0000313" key="12">
    <source>
        <dbReference type="EnsemblMetazoa" id="HelroP107285"/>
    </source>
</evidence>
<evidence type="ECO:0000259" key="10">
    <source>
        <dbReference type="PROSITE" id="PS50011"/>
    </source>
</evidence>
<dbReference type="PROSITE" id="PS00108">
    <property type="entry name" value="PROTEIN_KINASE_ST"/>
    <property type="match status" value="1"/>
</dbReference>
<dbReference type="Gene3D" id="1.10.510.10">
    <property type="entry name" value="Transferase(Phosphotransferase) domain 1"/>
    <property type="match status" value="1"/>
</dbReference>
<dbReference type="GO" id="GO:0007254">
    <property type="term" value="P:JNK cascade"/>
    <property type="evidence" value="ECO:0000318"/>
    <property type="project" value="GO_Central"/>
</dbReference>
<dbReference type="eggNOG" id="KOG0581">
    <property type="taxonomic scope" value="Eukaryota"/>
</dbReference>
<reference evidence="11 13" key="2">
    <citation type="journal article" date="2013" name="Nature">
        <title>Insights into bilaterian evolution from three spiralian genomes.</title>
        <authorList>
            <person name="Simakov O."/>
            <person name="Marletaz F."/>
            <person name="Cho S.J."/>
            <person name="Edsinger-Gonzales E."/>
            <person name="Havlak P."/>
            <person name="Hellsten U."/>
            <person name="Kuo D.H."/>
            <person name="Larsson T."/>
            <person name="Lv J."/>
            <person name="Arendt D."/>
            <person name="Savage R."/>
            <person name="Osoegawa K."/>
            <person name="de Jong P."/>
            <person name="Grimwood J."/>
            <person name="Chapman J.A."/>
            <person name="Shapiro H."/>
            <person name="Aerts A."/>
            <person name="Otillar R.P."/>
            <person name="Terry A.Y."/>
            <person name="Boore J.L."/>
            <person name="Grigoriev I.V."/>
            <person name="Lindberg D.R."/>
            <person name="Seaver E.C."/>
            <person name="Weisblat D.A."/>
            <person name="Putnam N.H."/>
            <person name="Rokhsar D.S."/>
        </authorList>
    </citation>
    <scope>NUCLEOTIDE SEQUENCE</scope>
</reference>
<dbReference type="CTD" id="20194895"/>
<evidence type="ECO:0000256" key="5">
    <source>
        <dbReference type="ARBA" id="ARBA00038035"/>
    </source>
</evidence>